<evidence type="ECO:0000256" key="3">
    <source>
        <dbReference type="ARBA" id="ARBA00023054"/>
    </source>
</evidence>
<comment type="caution">
    <text evidence="8">The sequence shown here is derived from an EMBL/GenBank/DDBJ whole genome shotgun (WGS) entry which is preliminary data.</text>
</comment>
<dbReference type="PANTHER" id="PTHR30563:SF0">
    <property type="entry name" value="DNA RECOMBINATION PROTEIN RMUC"/>
    <property type="match status" value="1"/>
</dbReference>
<dbReference type="STRING" id="1817825.A2720_00920"/>
<dbReference type="Proteomes" id="UP000178892">
    <property type="component" value="Unassembled WGS sequence"/>
</dbReference>
<evidence type="ECO:0000313" key="9">
    <source>
        <dbReference type="Proteomes" id="UP000178892"/>
    </source>
</evidence>
<feature type="region of interest" description="Disordered" evidence="6">
    <location>
        <begin position="331"/>
        <end position="350"/>
    </location>
</feature>
<evidence type="ECO:0000256" key="4">
    <source>
        <dbReference type="ARBA" id="ARBA00023172"/>
    </source>
</evidence>
<reference evidence="8 9" key="1">
    <citation type="journal article" date="2016" name="Nat. Commun.">
        <title>Thousands of microbial genomes shed light on interconnected biogeochemical processes in an aquifer system.</title>
        <authorList>
            <person name="Anantharaman K."/>
            <person name="Brown C.T."/>
            <person name="Hug L.A."/>
            <person name="Sharon I."/>
            <person name="Castelle C.J."/>
            <person name="Probst A.J."/>
            <person name="Thomas B.C."/>
            <person name="Singh A."/>
            <person name="Wilkins M.J."/>
            <person name="Karaoz U."/>
            <person name="Brodie E.L."/>
            <person name="Williams K.H."/>
            <person name="Hubbard S.S."/>
            <person name="Banfield J.F."/>
        </authorList>
    </citation>
    <scope>NUCLEOTIDE SEQUENCE [LARGE SCALE GENOMIC DNA]</scope>
</reference>
<dbReference type="PANTHER" id="PTHR30563">
    <property type="entry name" value="DNA RECOMBINATION PROTEIN RMUC"/>
    <property type="match status" value="1"/>
</dbReference>
<keyword evidence="7" id="KW-1133">Transmembrane helix</keyword>
<evidence type="ECO:0000256" key="6">
    <source>
        <dbReference type="SAM" id="MobiDB-lite"/>
    </source>
</evidence>
<evidence type="ECO:0000313" key="8">
    <source>
        <dbReference type="EMBL" id="OGE81087.1"/>
    </source>
</evidence>
<dbReference type="Pfam" id="PF02646">
    <property type="entry name" value="RmuC"/>
    <property type="match status" value="1"/>
</dbReference>
<keyword evidence="3 5" id="KW-0175">Coiled coil</keyword>
<accession>A0A1F5NTU2</accession>
<dbReference type="AlphaFoldDB" id="A0A1F5NTU2"/>
<organism evidence="8 9">
    <name type="scientific">Candidatus Doudnabacteria bacterium RIFCSPHIGHO2_01_FULL_46_24</name>
    <dbReference type="NCBI Taxonomy" id="1817825"/>
    <lineage>
        <taxon>Bacteria</taxon>
        <taxon>Candidatus Doudnaibacteriota</taxon>
    </lineage>
</organism>
<proteinExistence type="inferred from homology"/>
<dbReference type="EMBL" id="MFEL01000010">
    <property type="protein sequence ID" value="OGE81087.1"/>
    <property type="molecule type" value="Genomic_DNA"/>
</dbReference>
<evidence type="ECO:0000256" key="2">
    <source>
        <dbReference type="ARBA" id="ARBA00009840"/>
    </source>
</evidence>
<dbReference type="GO" id="GO:0006310">
    <property type="term" value="P:DNA recombination"/>
    <property type="evidence" value="ECO:0007669"/>
    <property type="project" value="UniProtKB-KW"/>
</dbReference>
<feature type="coiled-coil region" evidence="5">
    <location>
        <begin position="45"/>
        <end position="72"/>
    </location>
</feature>
<comment type="similarity">
    <text evidence="2">Belongs to the RmuC family.</text>
</comment>
<sequence length="350" mass="39805">MAELNPYVVLAILITGFAAVIYFIRQKPQDGDALKVMTEWMKEIKQETVSSKQRTEDNLKDLNKAINERLDNAGRVIAGLTKELGGMQEIGRSMKDVQDLLKGPKLRGGMGEESLEMLIKQVLPHQHFQTQYRFQSGEVVDCIIRINKELLCVDSKFPLENFRALVKSEKEEDQLAFRKAFFKDVKKHVEAISKKYILPHEGTMDFALMYVPMESIFQEIINEQEVQDYARSKKVLITSPNSFYHYLTVINNSLKGSQINEMAKQIQRIISALKQDSDKFSGNLSVLTKHITNAKNTSDSINEDFRKLASKIESAHVLQLEEKVAAPLEAGRASPNEVGREEIKQLTIND</sequence>
<keyword evidence="7" id="KW-0472">Membrane</keyword>
<evidence type="ECO:0000256" key="1">
    <source>
        <dbReference type="ARBA" id="ARBA00003416"/>
    </source>
</evidence>
<feature type="transmembrane region" description="Helical" evidence="7">
    <location>
        <begin position="6"/>
        <end position="24"/>
    </location>
</feature>
<keyword evidence="4" id="KW-0233">DNA recombination</keyword>
<protein>
    <recommendedName>
        <fullName evidence="10">DNA recombination protein RmuC</fullName>
    </recommendedName>
</protein>
<evidence type="ECO:0000256" key="7">
    <source>
        <dbReference type="SAM" id="Phobius"/>
    </source>
</evidence>
<keyword evidence="7" id="KW-0812">Transmembrane</keyword>
<comment type="function">
    <text evidence="1">Involved in DNA recombination.</text>
</comment>
<gene>
    <name evidence="8" type="ORF">A2720_00920</name>
</gene>
<evidence type="ECO:0000256" key="5">
    <source>
        <dbReference type="SAM" id="Coils"/>
    </source>
</evidence>
<dbReference type="InterPro" id="IPR003798">
    <property type="entry name" value="DNA_recombination_RmuC"/>
</dbReference>
<evidence type="ECO:0008006" key="10">
    <source>
        <dbReference type="Google" id="ProtNLM"/>
    </source>
</evidence>
<name>A0A1F5NTU2_9BACT</name>